<dbReference type="AlphaFoldDB" id="A0A2C9D6R2"/>
<keyword evidence="3" id="KW-1185">Reference proteome</keyword>
<name>A0A2C9D6R2_9HYPH</name>
<evidence type="ECO:0000259" key="1">
    <source>
        <dbReference type="Pfam" id="PF04965"/>
    </source>
</evidence>
<proteinExistence type="predicted"/>
<accession>A0A2C9D6R2</accession>
<gene>
    <name evidence="2" type="ORF">HDIA_2339</name>
</gene>
<dbReference type="Pfam" id="PF04965">
    <property type="entry name" value="GPW_gp25"/>
    <property type="match status" value="1"/>
</dbReference>
<dbReference type="PANTHER" id="PTHR38595">
    <property type="entry name" value="CYTOPLASMIC PROTEIN-RELATED"/>
    <property type="match status" value="1"/>
</dbReference>
<dbReference type="InterPro" id="IPR007048">
    <property type="entry name" value="IraD/Gp25-like"/>
</dbReference>
<dbReference type="EMBL" id="LT960614">
    <property type="protein sequence ID" value="SON55880.1"/>
    <property type="molecule type" value="Genomic_DNA"/>
</dbReference>
<feature type="domain" description="IraD/Gp25-like" evidence="1">
    <location>
        <begin position="54"/>
        <end position="156"/>
    </location>
</feature>
<reference evidence="3" key="1">
    <citation type="submission" date="2017-09" db="EMBL/GenBank/DDBJ databases">
        <title>Genome sequence of Nannocystis excedens DSM 71.</title>
        <authorList>
            <person name="Blom J."/>
        </authorList>
    </citation>
    <scope>NUCLEOTIDE SEQUENCE [LARGE SCALE GENOMIC DNA]</scope>
    <source>
        <strain evidence="3">type strain: E19</strain>
    </source>
</reference>
<dbReference type="InterPro" id="IPR053176">
    <property type="entry name" value="T6SS_TssE1-like"/>
</dbReference>
<dbReference type="KEGG" id="hdi:HDIA_2339"/>
<protein>
    <submittedName>
        <fullName evidence="2">Type VI secretion system lysozyme-like protein</fullName>
    </submittedName>
</protein>
<evidence type="ECO:0000313" key="2">
    <source>
        <dbReference type="EMBL" id="SON55880.1"/>
    </source>
</evidence>
<dbReference type="Proteomes" id="UP000223606">
    <property type="component" value="Chromosome 1"/>
</dbReference>
<dbReference type="SUPFAM" id="SSF160719">
    <property type="entry name" value="gpW/gp25-like"/>
    <property type="match status" value="1"/>
</dbReference>
<evidence type="ECO:0000313" key="3">
    <source>
        <dbReference type="Proteomes" id="UP000223606"/>
    </source>
</evidence>
<organism evidence="2 3">
    <name type="scientific">Hartmannibacter diazotrophicus</name>
    <dbReference type="NCBI Taxonomy" id="1482074"/>
    <lineage>
        <taxon>Bacteria</taxon>
        <taxon>Pseudomonadati</taxon>
        <taxon>Pseudomonadota</taxon>
        <taxon>Alphaproteobacteria</taxon>
        <taxon>Hyphomicrobiales</taxon>
        <taxon>Pleomorphomonadaceae</taxon>
        <taxon>Hartmannibacter</taxon>
    </lineage>
</organism>
<sequence>MEDRPASSAPPLMMAFRKAFSARDSRKMDSAREGGEKIIRGRWSQDARRPDERELRDDLMKDLAALINTVNFDAISPLGDFPNVRKSVLNYGAPSLARLGEDAGSLEKIRQRLVQTLSAYEPRLRPGSITVRETPDIDDRNQTVRLHVEADLISTPYDIPLEFVADIDVGAGKIHISSATAVR</sequence>
<dbReference type="PANTHER" id="PTHR38595:SF1">
    <property type="entry name" value="TYPE VI SECRETION SYSTEM COMPONENT TSSE1"/>
    <property type="match status" value="1"/>
</dbReference>